<organism evidence="2 3">
    <name type="scientific">Calocera cornea HHB12733</name>
    <dbReference type="NCBI Taxonomy" id="1353952"/>
    <lineage>
        <taxon>Eukaryota</taxon>
        <taxon>Fungi</taxon>
        <taxon>Dikarya</taxon>
        <taxon>Basidiomycota</taxon>
        <taxon>Agaricomycotina</taxon>
        <taxon>Dacrymycetes</taxon>
        <taxon>Dacrymycetales</taxon>
        <taxon>Dacrymycetaceae</taxon>
        <taxon>Calocera</taxon>
    </lineage>
</organism>
<gene>
    <name evidence="2" type="ORF">CALCODRAFT_181512</name>
</gene>
<protein>
    <submittedName>
        <fullName evidence="2">Uncharacterized protein</fullName>
    </submittedName>
</protein>
<name>A0A165HRV8_9BASI</name>
<keyword evidence="3" id="KW-1185">Reference proteome</keyword>
<accession>A0A165HRV8</accession>
<sequence>MTQDGHVPLRRAPAPALAPPRLVGAPRSRSRSRSCPNDDIGQHHHHVEQRRSARLCPPAPAPVPLSLGHAKTPSLPPPPRRGRTQLTRPRTPCFPRRECRRGRVLLRGSGHARPTTPAHPTSDGLGLWLGRWADRQAGEGEEGRGADVRRAQEAVRGRGDRAVPSPVRQRVYLLAQPIRGLDLAKLMRGAERAKCAPGRPRASLPLVPRLQRHRPRSIAVYRPPAAPVHPAPPAPAGPLLPGPARALLPRQAAAERRQAVCLLPRLCALGRGRVEGRDLEGQVEER</sequence>
<dbReference type="InParanoid" id="A0A165HRV8"/>
<feature type="region of interest" description="Disordered" evidence="1">
    <location>
        <begin position="137"/>
        <end position="161"/>
    </location>
</feature>
<proteinExistence type="predicted"/>
<evidence type="ECO:0000313" key="2">
    <source>
        <dbReference type="EMBL" id="KZT59656.1"/>
    </source>
</evidence>
<evidence type="ECO:0000313" key="3">
    <source>
        <dbReference type="Proteomes" id="UP000076842"/>
    </source>
</evidence>
<reference evidence="2 3" key="1">
    <citation type="journal article" date="2016" name="Mol. Biol. Evol.">
        <title>Comparative Genomics of Early-Diverging Mushroom-Forming Fungi Provides Insights into the Origins of Lignocellulose Decay Capabilities.</title>
        <authorList>
            <person name="Nagy L.G."/>
            <person name="Riley R."/>
            <person name="Tritt A."/>
            <person name="Adam C."/>
            <person name="Daum C."/>
            <person name="Floudas D."/>
            <person name="Sun H."/>
            <person name="Yadav J.S."/>
            <person name="Pangilinan J."/>
            <person name="Larsson K.H."/>
            <person name="Matsuura K."/>
            <person name="Barry K."/>
            <person name="Labutti K."/>
            <person name="Kuo R."/>
            <person name="Ohm R.A."/>
            <person name="Bhattacharya S.S."/>
            <person name="Shirouzu T."/>
            <person name="Yoshinaga Y."/>
            <person name="Martin F.M."/>
            <person name="Grigoriev I.V."/>
            <person name="Hibbett D.S."/>
        </authorList>
    </citation>
    <scope>NUCLEOTIDE SEQUENCE [LARGE SCALE GENOMIC DNA]</scope>
    <source>
        <strain evidence="2 3">HHB12733</strain>
    </source>
</reference>
<dbReference type="AlphaFoldDB" id="A0A165HRV8"/>
<evidence type="ECO:0000256" key="1">
    <source>
        <dbReference type="SAM" id="MobiDB-lite"/>
    </source>
</evidence>
<feature type="region of interest" description="Disordered" evidence="1">
    <location>
        <begin position="1"/>
        <end position="95"/>
    </location>
</feature>
<dbReference type="Proteomes" id="UP000076842">
    <property type="component" value="Unassembled WGS sequence"/>
</dbReference>
<dbReference type="EMBL" id="KV423938">
    <property type="protein sequence ID" value="KZT59656.1"/>
    <property type="molecule type" value="Genomic_DNA"/>
</dbReference>
<feature type="compositionally biased region" description="Low complexity" evidence="1">
    <location>
        <begin position="10"/>
        <end position="22"/>
    </location>
</feature>